<dbReference type="EMBL" id="BPLQ01005290">
    <property type="protein sequence ID" value="GIY13877.1"/>
    <property type="molecule type" value="Genomic_DNA"/>
</dbReference>
<reference evidence="1 2" key="1">
    <citation type="submission" date="2021-06" db="EMBL/GenBank/DDBJ databases">
        <title>Caerostris darwini draft genome.</title>
        <authorList>
            <person name="Kono N."/>
            <person name="Arakawa K."/>
        </authorList>
    </citation>
    <scope>NUCLEOTIDE SEQUENCE [LARGE SCALE GENOMIC DNA]</scope>
</reference>
<dbReference type="Proteomes" id="UP001054837">
    <property type="component" value="Unassembled WGS sequence"/>
</dbReference>
<name>A0AAV4R0H7_9ARAC</name>
<evidence type="ECO:0000313" key="2">
    <source>
        <dbReference type="Proteomes" id="UP001054837"/>
    </source>
</evidence>
<evidence type="ECO:0000313" key="1">
    <source>
        <dbReference type="EMBL" id="GIY13877.1"/>
    </source>
</evidence>
<dbReference type="AlphaFoldDB" id="A0AAV4R0H7"/>
<protein>
    <submittedName>
        <fullName evidence="1">Uncharacterized protein</fullName>
    </submittedName>
</protein>
<proteinExistence type="predicted"/>
<accession>A0AAV4R0H7</accession>
<organism evidence="1 2">
    <name type="scientific">Caerostris darwini</name>
    <dbReference type="NCBI Taxonomy" id="1538125"/>
    <lineage>
        <taxon>Eukaryota</taxon>
        <taxon>Metazoa</taxon>
        <taxon>Ecdysozoa</taxon>
        <taxon>Arthropoda</taxon>
        <taxon>Chelicerata</taxon>
        <taxon>Arachnida</taxon>
        <taxon>Araneae</taxon>
        <taxon>Araneomorphae</taxon>
        <taxon>Entelegynae</taxon>
        <taxon>Araneoidea</taxon>
        <taxon>Araneidae</taxon>
        <taxon>Caerostris</taxon>
    </lineage>
</organism>
<gene>
    <name evidence="1" type="ORF">CDAR_524801</name>
</gene>
<sequence>MIVCGTTLGERMIPFHLKRTGDSWKQQFDAPATPQPLRLEGRHLCTKELFSERREDHPTFKKKNGRSFNSSLSGVVQVLRFQTSFSKSAFLHPYISSLPTKQKRIPRGPLLAFSLSQPQMLLVFRAVRTQKGIPGVPLTFSMEFPSSEFLLTCKHPEYSY</sequence>
<keyword evidence="2" id="KW-1185">Reference proteome</keyword>
<comment type="caution">
    <text evidence="1">The sequence shown here is derived from an EMBL/GenBank/DDBJ whole genome shotgun (WGS) entry which is preliminary data.</text>
</comment>